<dbReference type="Proteomes" id="UP001164733">
    <property type="component" value="Chromosome"/>
</dbReference>
<gene>
    <name evidence="1" type="ORF">LL038_03460</name>
</gene>
<name>A0AA47EMJ3_9CLOT</name>
<dbReference type="InterPro" id="IPR006450">
    <property type="entry name" value="Phage_HK97_gp6-like"/>
</dbReference>
<sequence>MDLEFIKTYLKIDGDEEDEYLQDLIDVSLIYIDFMVGENYKQDLKAVKLAGLLQRKLIADMHENKTTIISTNTKADRIVISILDKLSNYEDVII</sequence>
<dbReference type="AlphaFoldDB" id="A0AA47EMJ3"/>
<evidence type="ECO:0000313" key="1">
    <source>
        <dbReference type="EMBL" id="WAG61323.1"/>
    </source>
</evidence>
<protein>
    <submittedName>
        <fullName evidence="1">Head-tail connector protein</fullName>
    </submittedName>
</protein>
<dbReference type="NCBIfam" id="TIGR01560">
    <property type="entry name" value="put_DNA_pack"/>
    <property type="match status" value="1"/>
</dbReference>
<organism evidence="1 2">
    <name type="scientific">Clostridium estertheticum</name>
    <dbReference type="NCBI Taxonomy" id="238834"/>
    <lineage>
        <taxon>Bacteria</taxon>
        <taxon>Bacillati</taxon>
        <taxon>Bacillota</taxon>
        <taxon>Clostridia</taxon>
        <taxon>Eubacteriales</taxon>
        <taxon>Clostridiaceae</taxon>
        <taxon>Clostridium</taxon>
    </lineage>
</organism>
<evidence type="ECO:0000313" key="2">
    <source>
        <dbReference type="Proteomes" id="UP001164733"/>
    </source>
</evidence>
<proteinExistence type="predicted"/>
<dbReference type="CDD" id="cd08054">
    <property type="entry name" value="gp6"/>
    <property type="match status" value="1"/>
</dbReference>
<accession>A0AA47EMJ3</accession>
<dbReference type="RefSeq" id="WP_216120027.1">
    <property type="nucleotide sequence ID" value="NZ_CP086239.1"/>
</dbReference>
<dbReference type="EMBL" id="CP086239">
    <property type="protein sequence ID" value="WAG61323.1"/>
    <property type="molecule type" value="Genomic_DNA"/>
</dbReference>
<reference evidence="1" key="1">
    <citation type="submission" date="2021-11" db="EMBL/GenBank/DDBJ databases">
        <title>Clostridia strains as spoilage organisms.</title>
        <authorList>
            <person name="Wambui J."/>
            <person name="Stevens M.J.A."/>
            <person name="Stephan R."/>
        </authorList>
    </citation>
    <scope>NUCLEOTIDE SEQUENCE</scope>
    <source>
        <strain evidence="1">CF009</strain>
    </source>
</reference>